<dbReference type="Gene3D" id="1.10.520.40">
    <property type="entry name" value="CRISPR-associated protein Cse2"/>
    <property type="match status" value="1"/>
</dbReference>
<comment type="caution">
    <text evidence="1">The sequence shown here is derived from an EMBL/GenBank/DDBJ whole genome shotgun (WGS) entry which is preliminary data.</text>
</comment>
<dbReference type="Pfam" id="PF09485">
    <property type="entry name" value="CRISPR_Cse2"/>
    <property type="match status" value="1"/>
</dbReference>
<accession>A0A5V3WTR1</accession>
<evidence type="ECO:0000313" key="2">
    <source>
        <dbReference type="EMBL" id="EDJ5915480.1"/>
    </source>
</evidence>
<protein>
    <submittedName>
        <fullName evidence="1">Type I-E CRISPR-associated protein Cse2/CasB</fullName>
    </submittedName>
</protein>
<sequence length="157" mass="18259">MSDEIDIMGLYQSWQQLDNGACAQIRRVSEPDDLRDLPPFYRLVQPFGWEKQCHQQALLRMVFCLSAGKNIIRHQDKKPEQVTGISLGRALANSGKISERRVFQLVRANKTADMIQLRRLLTHAEPVLDWSLMAHTLTWWGKRERQKLLEDFVLSSK</sequence>
<evidence type="ECO:0000313" key="1">
    <source>
        <dbReference type="EMBL" id="EBN4403121.1"/>
    </source>
</evidence>
<dbReference type="EMBL" id="AAGFSO010000030">
    <property type="protein sequence ID" value="EBN4403121.1"/>
    <property type="molecule type" value="Genomic_DNA"/>
</dbReference>
<dbReference type="InterPro" id="IPR038287">
    <property type="entry name" value="Cse2_sf"/>
</dbReference>
<dbReference type="CDD" id="cd09670">
    <property type="entry name" value="Cse2_I-E"/>
    <property type="match status" value="1"/>
</dbReference>
<dbReference type="EMBL" id="AAMOUS010000049">
    <property type="protein sequence ID" value="EDJ5915480.1"/>
    <property type="molecule type" value="Genomic_DNA"/>
</dbReference>
<dbReference type="InterPro" id="IPR013382">
    <property type="entry name" value="CRISPR-assoc_prot_Cse2"/>
</dbReference>
<gene>
    <name evidence="1" type="primary">casB</name>
    <name evidence="1" type="ORF">DSA09_24345</name>
    <name evidence="2" type="ORF">GFE59_20285</name>
</gene>
<name>A0A5V3WTR1_SALER</name>
<dbReference type="NCBIfam" id="TIGR02548">
    <property type="entry name" value="casB_cse2"/>
    <property type="match status" value="1"/>
</dbReference>
<proteinExistence type="predicted"/>
<organism evidence="1">
    <name type="scientific">Salmonella enterica</name>
    <name type="common">Salmonella choleraesuis</name>
    <dbReference type="NCBI Taxonomy" id="28901"/>
    <lineage>
        <taxon>Bacteria</taxon>
        <taxon>Pseudomonadati</taxon>
        <taxon>Pseudomonadota</taxon>
        <taxon>Gammaproteobacteria</taxon>
        <taxon>Enterobacterales</taxon>
        <taxon>Enterobacteriaceae</taxon>
        <taxon>Salmonella</taxon>
    </lineage>
</organism>
<reference evidence="1" key="1">
    <citation type="submission" date="2018-07" db="EMBL/GenBank/DDBJ databases">
        <authorList>
            <consortium name="PulseNet: The National Subtyping Network for Foodborne Disease Surveillance"/>
            <person name="Tarr C.L."/>
            <person name="Trees E."/>
            <person name="Katz L.S."/>
            <person name="Carleton-Romer H.A."/>
            <person name="Stroika S."/>
            <person name="Kucerova Z."/>
            <person name="Roache K.F."/>
            <person name="Sabol A.L."/>
            <person name="Besser J."/>
            <person name="Gerner-Smidt P."/>
        </authorList>
    </citation>
    <scope>NUCLEOTIDE SEQUENCE</scope>
    <source>
        <strain evidence="1">PNUSAS044948</strain>
        <strain evidence="2">PNUSAS111674</strain>
    </source>
</reference>
<dbReference type="AlphaFoldDB" id="A0A5V3WTR1"/>